<protein>
    <recommendedName>
        <fullName evidence="3">DUF2800 domain-containing protein</fullName>
    </recommendedName>
</protein>
<sequence>MTTHSKVGFSARKRWKNCAGSVRLSEGIASRSSSFAEEGTAAHALQEHCLRTADEPRAWIGRPFDYDDHGVKKTIVVPKDMAEHIQGVVDRIRGELAADPDAVLLVEEKFHLSSIHPDLFGTGDVAIWFPKRRRLQCRDLKYGAGIAVEVEEGGIANEQIEGYGLGALLKHPEWNPVDVELVVDQPRAFHEDGPTRSVVLPLVHFVDLAADLLDEVRATEDPNAPLNDGEWCRFCPAAGICPKLASRAQEAAKIVFAPGLPYDAGQLAETLEWLPILEAWIKNVREFAYAEAEKGHVVPRHKLVEKRATRKWRDEQAAAESLTRVVPADEASTLWEPQCLKSPAAIEKLLPKDQRSVLDELCIKESSGHTLVHESDKRDAVKIDAKSAFAGA</sequence>
<dbReference type="Proteomes" id="UP000494110">
    <property type="component" value="Unassembled WGS sequence"/>
</dbReference>
<evidence type="ECO:0000313" key="1">
    <source>
        <dbReference type="EMBL" id="VWC95593.1"/>
    </source>
</evidence>
<accession>A0A6P2WKU9</accession>
<organism evidence="1 2">
    <name type="scientific">Burkholderia lata (strain ATCC 17760 / DSM 23089 / LMG 22485 / NCIMB 9086 / R18194 / 383)</name>
    <dbReference type="NCBI Taxonomy" id="482957"/>
    <lineage>
        <taxon>Bacteria</taxon>
        <taxon>Pseudomonadati</taxon>
        <taxon>Pseudomonadota</taxon>
        <taxon>Betaproteobacteria</taxon>
        <taxon>Burkholderiales</taxon>
        <taxon>Burkholderiaceae</taxon>
        <taxon>Burkholderia</taxon>
        <taxon>Burkholderia cepacia complex</taxon>
    </lineage>
</organism>
<gene>
    <name evidence="1" type="ORF">BLA39750_02199</name>
</gene>
<dbReference type="AlphaFoldDB" id="A0A6P2WKU9"/>
<dbReference type="RefSeq" id="WP_175012177.1">
    <property type="nucleotide sequence ID" value="NZ_CABVQN010000008.1"/>
</dbReference>
<evidence type="ECO:0000313" key="2">
    <source>
        <dbReference type="Proteomes" id="UP000494110"/>
    </source>
</evidence>
<dbReference type="Pfam" id="PF10926">
    <property type="entry name" value="DUF2800"/>
    <property type="match status" value="1"/>
</dbReference>
<dbReference type="EMBL" id="CABVQN010000008">
    <property type="protein sequence ID" value="VWC95593.1"/>
    <property type="molecule type" value="Genomic_DNA"/>
</dbReference>
<proteinExistence type="predicted"/>
<reference evidence="1 2" key="1">
    <citation type="submission" date="2019-09" db="EMBL/GenBank/DDBJ databases">
        <authorList>
            <person name="Depoorter E."/>
        </authorList>
    </citation>
    <scope>NUCLEOTIDE SEQUENCE [LARGE SCALE GENOMIC DNA]</scope>
    <source>
        <strain evidence="1">R-39750</strain>
    </source>
</reference>
<name>A0A6P2WKU9_BURL3</name>
<dbReference type="InterPro" id="IPR021229">
    <property type="entry name" value="DUF2800"/>
</dbReference>
<evidence type="ECO:0008006" key="3">
    <source>
        <dbReference type="Google" id="ProtNLM"/>
    </source>
</evidence>